<reference evidence="2 3" key="1">
    <citation type="submission" date="2019-11" db="EMBL/GenBank/DDBJ databases">
        <title>Comparative genomics of hydrocarbon-degrading Desulfosarcina strains.</title>
        <authorList>
            <person name="Watanabe M."/>
            <person name="Kojima H."/>
            <person name="Fukui M."/>
        </authorList>
    </citation>
    <scope>NUCLEOTIDE SEQUENCE [LARGE SCALE GENOMIC DNA]</scope>
    <source>
        <strain evidence="2 3">28bB2T</strain>
    </source>
</reference>
<dbReference type="EMBL" id="AP021876">
    <property type="protein sequence ID" value="BBO85898.1"/>
    <property type="molecule type" value="Genomic_DNA"/>
</dbReference>
<gene>
    <name evidence="2" type="ORF">DSCO28_64640</name>
</gene>
<feature type="domain" description="AbiEi antitoxin N-terminal" evidence="1">
    <location>
        <begin position="12"/>
        <end position="52"/>
    </location>
</feature>
<dbReference type="Proteomes" id="UP000425960">
    <property type="component" value="Chromosome"/>
</dbReference>
<dbReference type="AlphaFoldDB" id="A0A5K8A0C5"/>
<evidence type="ECO:0000259" key="1">
    <source>
        <dbReference type="Pfam" id="PF13338"/>
    </source>
</evidence>
<dbReference type="InterPro" id="IPR025159">
    <property type="entry name" value="AbiEi_N"/>
</dbReference>
<evidence type="ECO:0000313" key="3">
    <source>
        <dbReference type="Proteomes" id="UP000425960"/>
    </source>
</evidence>
<sequence>MNMDSITGYIKSSGGYARMKELRAAGFQTREISALVDQGRIERVKPGLYRLAEYGASGEHAGLVEVCRAMPGGVICLLSALDFHGLTTFNPSEVHVAIPHGSKPPRLFYPPIKPFFFRERFYTPGIVSVRESAGEIRVYGKEKTICDMFRYRRKLGEDLAMEALKQYLKLKDANTTRLLKYAAVCQAKTVMMPYLKALVT</sequence>
<accession>A0A5K8A0C5</accession>
<name>A0A5K8A0C5_9BACT</name>
<protein>
    <submittedName>
        <fullName evidence="2">Transcriptional regulator</fullName>
    </submittedName>
</protein>
<dbReference type="KEGG" id="dov:DSCO28_64640"/>
<dbReference type="Pfam" id="PF13338">
    <property type="entry name" value="AbiEi_4"/>
    <property type="match status" value="1"/>
</dbReference>
<organism evidence="2 3">
    <name type="scientific">Desulfosarcina ovata subsp. sediminis</name>
    <dbReference type="NCBI Taxonomy" id="885957"/>
    <lineage>
        <taxon>Bacteria</taxon>
        <taxon>Pseudomonadati</taxon>
        <taxon>Thermodesulfobacteriota</taxon>
        <taxon>Desulfobacteria</taxon>
        <taxon>Desulfobacterales</taxon>
        <taxon>Desulfosarcinaceae</taxon>
        <taxon>Desulfosarcina</taxon>
    </lineage>
</organism>
<evidence type="ECO:0000313" key="2">
    <source>
        <dbReference type="EMBL" id="BBO85898.1"/>
    </source>
</evidence>
<proteinExistence type="predicted"/>